<feature type="binding site" evidence="2">
    <location>
        <position position="287"/>
    </location>
    <ligand>
        <name>Mg(2+)</name>
        <dbReference type="ChEBI" id="CHEBI:18420"/>
    </ligand>
</feature>
<dbReference type="GO" id="GO:0005524">
    <property type="term" value="F:ATP binding"/>
    <property type="evidence" value="ECO:0007669"/>
    <property type="project" value="InterPro"/>
</dbReference>
<evidence type="ECO:0000313" key="5">
    <source>
        <dbReference type="Proteomes" id="UP000247702"/>
    </source>
</evidence>
<evidence type="ECO:0000259" key="3">
    <source>
        <dbReference type="PROSITE" id="PS50011"/>
    </source>
</evidence>
<dbReference type="InterPro" id="IPR000719">
    <property type="entry name" value="Prot_kinase_dom"/>
</dbReference>
<feature type="binding site" evidence="2">
    <location>
        <position position="268"/>
    </location>
    <ligand>
        <name>Mg(2+)</name>
        <dbReference type="ChEBI" id="CHEBI:18420"/>
    </ligand>
</feature>
<sequence>MTVYSAIWKDGPLTYDDWKEDVYSRDANEQVALKYLNYSQDPIESIMNEAKKYLTNSSSKIQIYGMSQNSDTNDYILVQNKLINLINWTSENEKIDDFIQEMQLNIKDHSDIVFEWIPFSQFYEITKIGKGGFATIYSAIWKDGPIYWDFKKNLTRDLNKKVALKCLNNTQNLTNELLNEIKAYSTKAVNYTSGIIKVYGISQDPVTQNYVIVLQYAEGGNFNNWINVNENYKNFNWENKMQTLCYIANGLKEIHEKQMVHRDFHTGNILLISPFFQDAANRTYISDMGLCGKIGSINQNNIYGVMPYVAPEVLRGKPYTQVADIYSFGMIMYFVATGRQPFDNCAHDHNLVLDICNGVRPEISELEAPKSYIDLMKSCWNSNPENRPNVIKLYKLLRSINTSKKSEIKEAENYRKLHLSSLKGDRQITTHPQAIYTSRLLNPFTEDLDSKCLDCAVND</sequence>
<feature type="active site" description="Proton acceptor" evidence="1">
    <location>
        <position position="263"/>
    </location>
</feature>
<dbReference type="EMBL" id="BEXD01004176">
    <property type="protein sequence ID" value="GBC07874.1"/>
    <property type="molecule type" value="Genomic_DNA"/>
</dbReference>
<comment type="caution">
    <text evidence="4">The sequence shown here is derived from an EMBL/GenBank/DDBJ whole genome shotgun (WGS) entry which is preliminary data.</text>
</comment>
<dbReference type="Pfam" id="PF07714">
    <property type="entry name" value="PK_Tyr_Ser-Thr"/>
    <property type="match status" value="1"/>
</dbReference>
<keyword evidence="5" id="KW-1185">Reference proteome</keyword>
<proteinExistence type="predicted"/>
<dbReference type="InterPro" id="IPR011009">
    <property type="entry name" value="Kinase-like_dom_sf"/>
</dbReference>
<dbReference type="InterPro" id="IPR001245">
    <property type="entry name" value="Ser-Thr/Tyr_kinase_cat_dom"/>
</dbReference>
<reference evidence="4 5" key="1">
    <citation type="submission" date="2017-11" db="EMBL/GenBank/DDBJ databases">
        <title>The genome of Rhizophagus clarus HR1 reveals common genetic basis of auxotrophy among arbuscular mycorrhizal fungi.</title>
        <authorList>
            <person name="Kobayashi Y."/>
        </authorList>
    </citation>
    <scope>NUCLEOTIDE SEQUENCE [LARGE SCALE GENOMIC DNA]</scope>
    <source>
        <strain evidence="4 5">HR1</strain>
    </source>
</reference>
<dbReference type="PROSITE" id="PS50011">
    <property type="entry name" value="PROTEIN_KINASE_DOM"/>
    <property type="match status" value="1"/>
</dbReference>
<gene>
    <name evidence="4" type="ORF">RclHR1_07750001</name>
</gene>
<evidence type="ECO:0000256" key="2">
    <source>
        <dbReference type="PIRSR" id="PIRSR000615-3"/>
    </source>
</evidence>
<dbReference type="Proteomes" id="UP000247702">
    <property type="component" value="Unassembled WGS sequence"/>
</dbReference>
<evidence type="ECO:0000256" key="1">
    <source>
        <dbReference type="PIRSR" id="PIRSR000615-1"/>
    </source>
</evidence>
<dbReference type="AlphaFoldDB" id="A0A2Z6RYD0"/>
<organism evidence="4 5">
    <name type="scientific">Rhizophagus clarus</name>
    <dbReference type="NCBI Taxonomy" id="94130"/>
    <lineage>
        <taxon>Eukaryota</taxon>
        <taxon>Fungi</taxon>
        <taxon>Fungi incertae sedis</taxon>
        <taxon>Mucoromycota</taxon>
        <taxon>Glomeromycotina</taxon>
        <taxon>Glomeromycetes</taxon>
        <taxon>Glomerales</taxon>
        <taxon>Glomeraceae</taxon>
        <taxon>Rhizophagus</taxon>
    </lineage>
</organism>
<feature type="non-terminal residue" evidence="4">
    <location>
        <position position="1"/>
    </location>
</feature>
<dbReference type="PANTHER" id="PTHR44329">
    <property type="entry name" value="SERINE/THREONINE-PROTEIN KINASE TNNI3K-RELATED"/>
    <property type="match status" value="1"/>
</dbReference>
<dbReference type="SUPFAM" id="SSF56112">
    <property type="entry name" value="Protein kinase-like (PK-like)"/>
    <property type="match status" value="1"/>
</dbReference>
<evidence type="ECO:0000313" key="4">
    <source>
        <dbReference type="EMBL" id="GBC07874.1"/>
    </source>
</evidence>
<accession>A0A2Z6RYD0</accession>
<feature type="domain" description="Protein kinase" evidence="3">
    <location>
        <begin position="122"/>
        <end position="397"/>
    </location>
</feature>
<keyword evidence="2" id="KW-0479">Metal-binding</keyword>
<dbReference type="GO" id="GO:0004674">
    <property type="term" value="F:protein serine/threonine kinase activity"/>
    <property type="evidence" value="ECO:0007669"/>
    <property type="project" value="TreeGrafter"/>
</dbReference>
<dbReference type="Gene3D" id="1.10.510.10">
    <property type="entry name" value="Transferase(Phosphotransferase) domain 1"/>
    <property type="match status" value="1"/>
</dbReference>
<keyword evidence="2" id="KW-0460">Magnesium</keyword>
<dbReference type="GO" id="GO:0046872">
    <property type="term" value="F:metal ion binding"/>
    <property type="evidence" value="ECO:0007669"/>
    <property type="project" value="UniProtKB-KW"/>
</dbReference>
<protein>
    <recommendedName>
        <fullName evidence="3">Protein kinase domain-containing protein</fullName>
    </recommendedName>
</protein>
<dbReference type="InterPro" id="IPR051681">
    <property type="entry name" value="Ser/Thr_Kinases-Pseudokinases"/>
</dbReference>
<name>A0A2Z6RYD0_9GLOM</name>